<dbReference type="RefSeq" id="WP_023511652.1">
    <property type="nucleotide sequence ID" value="NZ_AWTC01000024.1"/>
</dbReference>
<dbReference type="InterPro" id="IPR003607">
    <property type="entry name" value="HD/PDEase_dom"/>
</dbReference>
<dbReference type="Pfam" id="PF13487">
    <property type="entry name" value="HD_5"/>
    <property type="match status" value="1"/>
</dbReference>
<dbReference type="SUPFAM" id="SSF55073">
    <property type="entry name" value="Nucleotide cyclase"/>
    <property type="match status" value="1"/>
</dbReference>
<dbReference type="CDD" id="cd00077">
    <property type="entry name" value="HDc"/>
    <property type="match status" value="1"/>
</dbReference>
<gene>
    <name evidence="4" type="ORF">P343_17305</name>
</gene>
<dbReference type="SMART" id="SM00086">
    <property type="entry name" value="PAC"/>
    <property type="match status" value="3"/>
</dbReference>
<accession>V6IU48</accession>
<dbReference type="eggNOG" id="COG2199">
    <property type="taxonomic scope" value="Bacteria"/>
</dbReference>
<sequence length="858" mass="99326">MNNTRDQYLPVGIAYQEMVYDSKGSPCDFIFLQTNSAFKEMIGLSDVPIVGKRFSEVMPDIQEDIRQELIWKFADVALRGGTRIIDVPPAMMQYPYKVCEYSFEKNRFWTNLIYSSNEQMPPLQEMNEHNKLKLSAAKSEENYHLLLDNVSEAIVIAQDGYVKLCNYAVEDLTKFSQSHLFSVPFYEMIAAPDRERMRTNHFKQMRGEREGSFSRFRIYTANGELRWIAMKSLRINWEGKLASLNFLSDITEQVRTEEALKISEEQFKFIFENAAEAILIVQDYRIRIANPVAINLSGYTERELLHTDVHHFIYYEDRKGSLQIYRKQVNSGLKHFKAEFRVMKKNGEIIWAQANGVAVKWEGREAIQYFINDITEQKKAEDALKASEMKYRLITEFASDVIWVYNHTRQCVTYLSPSIAHLRGVSVKTASLMSLEETFSPDSLSILRRTMAQKLPTFLEHPDVSNTFICEVQQYRADGSLVWTELSIRLRYNAAHEIEVIGVTRNIEERKKAEKSVLYLSYHDQLTGLYNRRFYDEELKRIESSESYPITLVLADVNGLKLTNDAFGHHAGDELLIRISQVLKEESRTGDIIARVGGDEFVLLWPKSDETFVEERLTRIHHALLSANSVNHTVLSVSFGWAVKHSREQTMRTIFTDAENNMYQHKLFEGNSMRSKTIKMISNTLYEKLPSEEKHARRVSKLCAAIGEKLNMDTNDINELRMAGLLHDIGKITIEENLFRKEKLTESEWARIRLHPEKGYHILKLSNEFMNISQFILCHHERIDGKGYPLGLKGKEIPLPARIISVVGAFDEMVTDKPYRRKMNQEAAVEELKKNAGTQFDAEIVNLFISDIIELNHK</sequence>
<dbReference type="AlphaFoldDB" id="V6IU48"/>
<dbReference type="SUPFAM" id="SSF109604">
    <property type="entry name" value="HD-domain/PDEase-like"/>
    <property type="match status" value="1"/>
</dbReference>
<dbReference type="NCBIfam" id="TIGR00229">
    <property type="entry name" value="sensory_box"/>
    <property type="match status" value="3"/>
</dbReference>
<dbReference type="SMART" id="SM00091">
    <property type="entry name" value="PAS"/>
    <property type="match status" value="4"/>
</dbReference>
<dbReference type="Gene3D" id="3.30.450.20">
    <property type="entry name" value="PAS domain"/>
    <property type="match status" value="3"/>
</dbReference>
<dbReference type="InterPro" id="IPR029787">
    <property type="entry name" value="Nucleotide_cyclase"/>
</dbReference>
<dbReference type="SMART" id="SM00471">
    <property type="entry name" value="HDc"/>
    <property type="match status" value="1"/>
</dbReference>
<dbReference type="PANTHER" id="PTHR43155">
    <property type="entry name" value="CYCLIC DI-GMP PHOSPHODIESTERASE PA4108-RELATED"/>
    <property type="match status" value="1"/>
</dbReference>
<dbReference type="Pfam" id="PF00990">
    <property type="entry name" value="GGDEF"/>
    <property type="match status" value="1"/>
</dbReference>
<dbReference type="InterPro" id="IPR043128">
    <property type="entry name" value="Rev_trsase/Diguanyl_cyclase"/>
</dbReference>
<dbReference type="EMBL" id="AWTC01000024">
    <property type="protein sequence ID" value="EST10400.1"/>
    <property type="molecule type" value="Genomic_DNA"/>
</dbReference>
<comment type="caution">
    <text evidence="4">The sequence shown here is derived from an EMBL/GenBank/DDBJ whole genome shotgun (WGS) entry which is preliminary data.</text>
</comment>
<dbReference type="CDD" id="cd00130">
    <property type="entry name" value="PAS"/>
    <property type="match status" value="2"/>
</dbReference>
<keyword evidence="5" id="KW-1185">Reference proteome</keyword>
<feature type="domain" description="PAC" evidence="1">
    <location>
        <begin position="336"/>
        <end position="386"/>
    </location>
</feature>
<dbReference type="InterPro" id="IPR000160">
    <property type="entry name" value="GGDEF_dom"/>
</dbReference>
<dbReference type="Proteomes" id="UP000018296">
    <property type="component" value="Unassembled WGS sequence"/>
</dbReference>
<protein>
    <submittedName>
        <fullName evidence="4">Diguanylate cyclase</fullName>
    </submittedName>
</protein>
<dbReference type="PATRIC" id="fig|1395513.3.peg.3511"/>
<dbReference type="InterPro" id="IPR035965">
    <property type="entry name" value="PAS-like_dom_sf"/>
</dbReference>
<dbReference type="SUPFAM" id="SSF55785">
    <property type="entry name" value="PYP-like sensor domain (PAS domain)"/>
    <property type="match status" value="3"/>
</dbReference>
<dbReference type="CDD" id="cd01949">
    <property type="entry name" value="GGDEF"/>
    <property type="match status" value="1"/>
</dbReference>
<dbReference type="NCBIfam" id="TIGR00254">
    <property type="entry name" value="GGDEF"/>
    <property type="match status" value="1"/>
</dbReference>
<proteinExistence type="predicted"/>
<evidence type="ECO:0000313" key="4">
    <source>
        <dbReference type="EMBL" id="EST10400.1"/>
    </source>
</evidence>
<feature type="domain" description="HD-GYP" evidence="3">
    <location>
        <begin position="670"/>
        <end position="858"/>
    </location>
</feature>
<dbReference type="OrthoDB" id="9759607at2"/>
<reference evidence="4 5" key="1">
    <citation type="journal article" date="2013" name="Genome Announc.">
        <title>Genome Sequence of Sporolactobacillus laevolacticus DSM442, an Efficient Polymer-Grade D-Lactate Producer from Agricultural Waste Cottonseed as a Nitrogen Source.</title>
        <authorList>
            <person name="Wang H."/>
            <person name="Wang L."/>
            <person name="Ju J."/>
            <person name="Yu B."/>
            <person name="Ma Y."/>
        </authorList>
    </citation>
    <scope>NUCLEOTIDE SEQUENCE [LARGE SCALE GENOMIC DNA]</scope>
    <source>
        <strain evidence="4 5">DSM 442</strain>
    </source>
</reference>
<dbReference type="SMART" id="SM00267">
    <property type="entry name" value="GGDEF"/>
    <property type="match status" value="1"/>
</dbReference>
<dbReference type="Gene3D" id="1.10.3210.10">
    <property type="entry name" value="Hypothetical protein af1432"/>
    <property type="match status" value="1"/>
</dbReference>
<dbReference type="InterPro" id="IPR000014">
    <property type="entry name" value="PAS"/>
</dbReference>
<name>V6IU48_9BACL</name>
<organism evidence="4 5">
    <name type="scientific">Sporolactobacillus laevolacticus DSM 442</name>
    <dbReference type="NCBI Taxonomy" id="1395513"/>
    <lineage>
        <taxon>Bacteria</taxon>
        <taxon>Bacillati</taxon>
        <taxon>Bacillota</taxon>
        <taxon>Bacilli</taxon>
        <taxon>Bacillales</taxon>
        <taxon>Sporolactobacillaceae</taxon>
        <taxon>Sporolactobacillus</taxon>
    </lineage>
</organism>
<dbReference type="InterPro" id="IPR000700">
    <property type="entry name" value="PAS-assoc_C"/>
</dbReference>
<dbReference type="InterPro" id="IPR037522">
    <property type="entry name" value="HD_GYP_dom"/>
</dbReference>
<dbReference type="eggNOG" id="COG3437">
    <property type="taxonomic scope" value="Bacteria"/>
</dbReference>
<dbReference type="STRING" id="1395513.P343_17305"/>
<evidence type="ECO:0000259" key="2">
    <source>
        <dbReference type="PROSITE" id="PS50887"/>
    </source>
</evidence>
<evidence type="ECO:0000259" key="1">
    <source>
        <dbReference type="PROSITE" id="PS50113"/>
    </source>
</evidence>
<dbReference type="InterPro" id="IPR001610">
    <property type="entry name" value="PAC"/>
</dbReference>
<feature type="domain" description="GGDEF" evidence="2">
    <location>
        <begin position="548"/>
        <end position="678"/>
    </location>
</feature>
<dbReference type="PANTHER" id="PTHR43155:SF2">
    <property type="entry name" value="CYCLIC DI-GMP PHOSPHODIESTERASE PA4108"/>
    <property type="match status" value="1"/>
</dbReference>
<dbReference type="Pfam" id="PF13426">
    <property type="entry name" value="PAS_9"/>
    <property type="match status" value="3"/>
</dbReference>
<evidence type="ECO:0000259" key="3">
    <source>
        <dbReference type="PROSITE" id="PS51832"/>
    </source>
</evidence>
<dbReference type="PROSITE" id="PS50887">
    <property type="entry name" value="GGDEF"/>
    <property type="match status" value="1"/>
</dbReference>
<dbReference type="PROSITE" id="PS51832">
    <property type="entry name" value="HD_GYP"/>
    <property type="match status" value="1"/>
</dbReference>
<evidence type="ECO:0000313" key="5">
    <source>
        <dbReference type="Proteomes" id="UP000018296"/>
    </source>
</evidence>
<feature type="domain" description="PAC" evidence="1">
    <location>
        <begin position="468"/>
        <end position="519"/>
    </location>
</feature>
<dbReference type="PROSITE" id="PS50113">
    <property type="entry name" value="PAC"/>
    <property type="match status" value="2"/>
</dbReference>
<dbReference type="Gene3D" id="3.30.70.270">
    <property type="match status" value="1"/>
</dbReference>